<evidence type="ECO:0000313" key="4">
    <source>
        <dbReference type="WBParaSite" id="OFLC_0000158801-mRNA-1"/>
    </source>
</evidence>
<keyword evidence="3" id="KW-1185">Reference proteome</keyword>
<feature type="compositionally biased region" description="Basic and acidic residues" evidence="1">
    <location>
        <begin position="29"/>
        <end position="38"/>
    </location>
</feature>
<sequence length="66" mass="7640">MGKHDKGLSKKPRRSKEFLQPDGEMAQSAEKDKEDKQTDGWMDCLIADSLINEYYRVIGPFAYWEG</sequence>
<feature type="region of interest" description="Disordered" evidence="1">
    <location>
        <begin position="1"/>
        <end position="38"/>
    </location>
</feature>
<reference evidence="4" key="1">
    <citation type="submission" date="2016-06" db="UniProtKB">
        <authorList>
            <consortium name="WormBaseParasite"/>
        </authorList>
    </citation>
    <scope>IDENTIFICATION</scope>
</reference>
<organism evidence="4">
    <name type="scientific">Onchocerca flexuosa</name>
    <dbReference type="NCBI Taxonomy" id="387005"/>
    <lineage>
        <taxon>Eukaryota</taxon>
        <taxon>Metazoa</taxon>
        <taxon>Ecdysozoa</taxon>
        <taxon>Nematoda</taxon>
        <taxon>Chromadorea</taxon>
        <taxon>Rhabditida</taxon>
        <taxon>Spirurina</taxon>
        <taxon>Spiruromorpha</taxon>
        <taxon>Filarioidea</taxon>
        <taxon>Onchocercidae</taxon>
        <taxon>Onchocerca</taxon>
    </lineage>
</organism>
<dbReference type="WBParaSite" id="OFLC_0000158801-mRNA-1">
    <property type="protein sequence ID" value="OFLC_0000158801-mRNA-1"/>
    <property type="gene ID" value="OFLC_0000158801"/>
</dbReference>
<accession>A0A183H279</accession>
<evidence type="ECO:0000313" key="2">
    <source>
        <dbReference type="EMBL" id="VDO30081.1"/>
    </source>
</evidence>
<proteinExistence type="predicted"/>
<evidence type="ECO:0000313" key="3">
    <source>
        <dbReference type="Proteomes" id="UP000267606"/>
    </source>
</evidence>
<protein>
    <submittedName>
        <fullName evidence="2 4">Uncharacterized protein</fullName>
    </submittedName>
</protein>
<name>A0A183H279_9BILA</name>
<dbReference type="AlphaFoldDB" id="A0A183H279"/>
<gene>
    <name evidence="2" type="ORF">OFLC_LOCUS1589</name>
</gene>
<dbReference type="EMBL" id="UZAJ01000779">
    <property type="protein sequence ID" value="VDO30081.1"/>
    <property type="molecule type" value="Genomic_DNA"/>
</dbReference>
<dbReference type="Proteomes" id="UP000267606">
    <property type="component" value="Unassembled WGS sequence"/>
</dbReference>
<evidence type="ECO:0000256" key="1">
    <source>
        <dbReference type="SAM" id="MobiDB-lite"/>
    </source>
</evidence>
<reference evidence="2 3" key="2">
    <citation type="submission" date="2018-11" db="EMBL/GenBank/DDBJ databases">
        <authorList>
            <consortium name="Pathogen Informatics"/>
        </authorList>
    </citation>
    <scope>NUCLEOTIDE SEQUENCE [LARGE SCALE GENOMIC DNA]</scope>
</reference>